<feature type="transmembrane region" description="Helical" evidence="17">
    <location>
        <begin position="249"/>
        <end position="268"/>
    </location>
</feature>
<evidence type="ECO:0000256" key="17">
    <source>
        <dbReference type="HAMAP-Rule" id="MF_01006"/>
    </source>
</evidence>
<dbReference type="GO" id="GO:0050380">
    <property type="term" value="F:undecaprenyl-diphosphatase activity"/>
    <property type="evidence" value="ECO:0007669"/>
    <property type="project" value="UniProtKB-UniRule"/>
</dbReference>
<comment type="function">
    <text evidence="17">Catalyzes the dephosphorylation of undecaprenyl diphosphate (UPP). Confers resistance to bacitracin.</text>
</comment>
<evidence type="ECO:0000313" key="18">
    <source>
        <dbReference type="EMBL" id="MCM1991449.1"/>
    </source>
</evidence>
<dbReference type="GO" id="GO:0009252">
    <property type="term" value="P:peptidoglycan biosynthetic process"/>
    <property type="evidence" value="ECO:0007669"/>
    <property type="project" value="UniProtKB-KW"/>
</dbReference>
<evidence type="ECO:0000256" key="11">
    <source>
        <dbReference type="ARBA" id="ARBA00023136"/>
    </source>
</evidence>
<dbReference type="EMBL" id="JAGSOJ010000004">
    <property type="protein sequence ID" value="MCM1991449.1"/>
    <property type="molecule type" value="Genomic_DNA"/>
</dbReference>
<comment type="similarity">
    <text evidence="2 17">Belongs to the UppP family.</text>
</comment>
<dbReference type="PANTHER" id="PTHR30622:SF3">
    <property type="entry name" value="UNDECAPRENYL-DIPHOSPHATASE"/>
    <property type="match status" value="1"/>
</dbReference>
<evidence type="ECO:0000256" key="16">
    <source>
        <dbReference type="ARBA" id="ARBA00047594"/>
    </source>
</evidence>
<dbReference type="GO" id="GO:0005886">
    <property type="term" value="C:plasma membrane"/>
    <property type="evidence" value="ECO:0007669"/>
    <property type="project" value="UniProtKB-SubCell"/>
</dbReference>
<reference evidence="18" key="2">
    <citation type="submission" date="2021-04" db="EMBL/GenBank/DDBJ databases">
        <authorList>
            <person name="Dong X."/>
        </authorList>
    </citation>
    <scope>NUCLEOTIDE SEQUENCE</scope>
    <source>
        <strain evidence="18">ZWT</strain>
    </source>
</reference>
<keyword evidence="19" id="KW-1185">Reference proteome</keyword>
<comment type="catalytic activity">
    <reaction evidence="16 17">
        <text>di-trans,octa-cis-undecaprenyl diphosphate + H2O = di-trans,octa-cis-undecaprenyl phosphate + phosphate + H(+)</text>
        <dbReference type="Rhea" id="RHEA:28094"/>
        <dbReference type="ChEBI" id="CHEBI:15377"/>
        <dbReference type="ChEBI" id="CHEBI:15378"/>
        <dbReference type="ChEBI" id="CHEBI:43474"/>
        <dbReference type="ChEBI" id="CHEBI:58405"/>
        <dbReference type="ChEBI" id="CHEBI:60392"/>
        <dbReference type="EC" id="3.6.1.27"/>
    </reaction>
</comment>
<keyword evidence="13 17" id="KW-0961">Cell wall biogenesis/degradation</keyword>
<keyword evidence="7 17" id="KW-0378">Hydrolase</keyword>
<feature type="transmembrane region" description="Helical" evidence="17">
    <location>
        <begin position="219"/>
        <end position="237"/>
    </location>
</feature>
<dbReference type="NCBIfam" id="TIGR00753">
    <property type="entry name" value="undec_PP_bacA"/>
    <property type="match status" value="1"/>
</dbReference>
<dbReference type="Pfam" id="PF02673">
    <property type="entry name" value="BacA"/>
    <property type="match status" value="1"/>
</dbReference>
<keyword evidence="5 17" id="KW-1003">Cell membrane</keyword>
<feature type="transmembrane region" description="Helical" evidence="17">
    <location>
        <begin position="177"/>
        <end position="199"/>
    </location>
</feature>
<evidence type="ECO:0000256" key="14">
    <source>
        <dbReference type="ARBA" id="ARBA00032707"/>
    </source>
</evidence>
<protein>
    <recommendedName>
        <fullName evidence="4 17">Undecaprenyl-diphosphatase</fullName>
        <ecNumber evidence="3 17">3.6.1.27</ecNumber>
    </recommendedName>
    <alternativeName>
        <fullName evidence="15 17">Bacitracin resistance protein</fullName>
    </alternativeName>
    <alternativeName>
        <fullName evidence="14 17">Undecaprenyl pyrophosphate phosphatase</fullName>
    </alternativeName>
</protein>
<gene>
    <name evidence="17" type="primary">uppP</name>
    <name evidence="18" type="ORF">KDK92_17075</name>
</gene>
<comment type="caution">
    <text evidence="18">The sequence shown here is derived from an EMBL/GenBank/DDBJ whole genome shotgun (WGS) entry which is preliminary data.</text>
</comment>
<evidence type="ECO:0000256" key="5">
    <source>
        <dbReference type="ARBA" id="ARBA00022475"/>
    </source>
</evidence>
<evidence type="ECO:0000256" key="7">
    <source>
        <dbReference type="ARBA" id="ARBA00022801"/>
    </source>
</evidence>
<sequence length="269" mass="29933">MELFMTLIKAIIISIVEGITEFLPVSSTGHMIIVRDFIKFDGAFSNLFIVVIQLGAILAIVVLFWKKIYTSVISFLKFEKEGWRFWIPVFIAIIPFGVLGVLFKDKIEEILFKPLPVGIALVVGAILMIVLEKRTRDKKVSRDINHVTYKQAIIIGIAQCMALWPGMSRSASTIMGGWIAGLSTYAATEFSFFLALPVMVGATGYELVTTSVELTASNIIVLIVGFITAFIVALIVVDKFINYLKKKPMKVFAIYRLIVGGIIIALYIR</sequence>
<dbReference type="AlphaFoldDB" id="A0A9J6P5R0"/>
<evidence type="ECO:0000256" key="15">
    <source>
        <dbReference type="ARBA" id="ARBA00032932"/>
    </source>
</evidence>
<evidence type="ECO:0000256" key="3">
    <source>
        <dbReference type="ARBA" id="ARBA00012374"/>
    </source>
</evidence>
<dbReference type="RefSeq" id="WP_250860570.1">
    <property type="nucleotide sequence ID" value="NZ_JAGSOJ010000004.1"/>
</dbReference>
<evidence type="ECO:0000256" key="9">
    <source>
        <dbReference type="ARBA" id="ARBA00022984"/>
    </source>
</evidence>
<evidence type="ECO:0000256" key="8">
    <source>
        <dbReference type="ARBA" id="ARBA00022960"/>
    </source>
</evidence>
<keyword evidence="9 17" id="KW-0573">Peptidoglycan synthesis</keyword>
<dbReference type="HAMAP" id="MF_01006">
    <property type="entry name" value="Undec_diphosphatase"/>
    <property type="match status" value="1"/>
</dbReference>
<keyword evidence="10 17" id="KW-1133">Transmembrane helix</keyword>
<evidence type="ECO:0000256" key="6">
    <source>
        <dbReference type="ARBA" id="ARBA00022692"/>
    </source>
</evidence>
<feature type="transmembrane region" description="Helical" evidence="17">
    <location>
        <begin position="85"/>
        <end position="103"/>
    </location>
</feature>
<keyword evidence="12 17" id="KW-0046">Antibiotic resistance</keyword>
<evidence type="ECO:0000256" key="4">
    <source>
        <dbReference type="ARBA" id="ARBA00021581"/>
    </source>
</evidence>
<dbReference type="Proteomes" id="UP001056429">
    <property type="component" value="Unassembled WGS sequence"/>
</dbReference>
<dbReference type="InterPro" id="IPR003824">
    <property type="entry name" value="UppP"/>
</dbReference>
<evidence type="ECO:0000256" key="1">
    <source>
        <dbReference type="ARBA" id="ARBA00004651"/>
    </source>
</evidence>
<evidence type="ECO:0000256" key="12">
    <source>
        <dbReference type="ARBA" id="ARBA00023251"/>
    </source>
</evidence>
<dbReference type="PANTHER" id="PTHR30622">
    <property type="entry name" value="UNDECAPRENYL-DIPHOSPHATASE"/>
    <property type="match status" value="1"/>
</dbReference>
<dbReference type="NCBIfam" id="NF001389">
    <property type="entry name" value="PRK00281.1-2"/>
    <property type="match status" value="1"/>
</dbReference>
<keyword evidence="6 17" id="KW-0812">Transmembrane</keyword>
<name>A0A9J6P5R0_9CLOT</name>
<feature type="transmembrane region" description="Helical" evidence="17">
    <location>
        <begin position="115"/>
        <end position="132"/>
    </location>
</feature>
<evidence type="ECO:0000256" key="13">
    <source>
        <dbReference type="ARBA" id="ARBA00023316"/>
    </source>
</evidence>
<dbReference type="GO" id="GO:0008360">
    <property type="term" value="P:regulation of cell shape"/>
    <property type="evidence" value="ECO:0007669"/>
    <property type="project" value="UniProtKB-KW"/>
</dbReference>
<dbReference type="EC" id="3.6.1.27" evidence="3 17"/>
<keyword evidence="8 17" id="KW-0133">Cell shape</keyword>
<accession>A0A9J6P5R0</accession>
<comment type="subcellular location">
    <subcellularLocation>
        <location evidence="1 17">Cell membrane</location>
        <topology evidence="1 17">Multi-pass membrane protein</topology>
    </subcellularLocation>
</comment>
<dbReference type="GO" id="GO:0046677">
    <property type="term" value="P:response to antibiotic"/>
    <property type="evidence" value="ECO:0007669"/>
    <property type="project" value="UniProtKB-UniRule"/>
</dbReference>
<dbReference type="NCBIfam" id="NF001390">
    <property type="entry name" value="PRK00281.1-4"/>
    <property type="match status" value="1"/>
</dbReference>
<comment type="miscellaneous">
    <text evidence="17">Bacitracin is thought to be involved in the inhibition of peptidoglycan synthesis by sequestering undecaprenyl diphosphate, thereby reducing the pool of lipid carrier available.</text>
</comment>
<organism evidence="18 19">
    <name type="scientific">Oceanirhabdus seepicola</name>
    <dbReference type="NCBI Taxonomy" id="2828781"/>
    <lineage>
        <taxon>Bacteria</taxon>
        <taxon>Bacillati</taxon>
        <taxon>Bacillota</taxon>
        <taxon>Clostridia</taxon>
        <taxon>Eubacteriales</taxon>
        <taxon>Clostridiaceae</taxon>
        <taxon>Oceanirhabdus</taxon>
    </lineage>
</organism>
<dbReference type="GO" id="GO:0071555">
    <property type="term" value="P:cell wall organization"/>
    <property type="evidence" value="ECO:0007669"/>
    <property type="project" value="UniProtKB-KW"/>
</dbReference>
<keyword evidence="11 17" id="KW-0472">Membrane</keyword>
<proteinExistence type="inferred from homology"/>
<evidence type="ECO:0000256" key="10">
    <source>
        <dbReference type="ARBA" id="ARBA00022989"/>
    </source>
</evidence>
<evidence type="ECO:0000256" key="2">
    <source>
        <dbReference type="ARBA" id="ARBA00010621"/>
    </source>
</evidence>
<evidence type="ECO:0000313" key="19">
    <source>
        <dbReference type="Proteomes" id="UP001056429"/>
    </source>
</evidence>
<feature type="transmembrane region" description="Helical" evidence="17">
    <location>
        <begin position="42"/>
        <end position="65"/>
    </location>
</feature>
<reference evidence="18" key="1">
    <citation type="journal article" date="2021" name="mSystems">
        <title>Bacteria and Archaea Synergistically Convert Glycine Betaine to Biogenic Methane in the Formosa Cold Seep of the South China Sea.</title>
        <authorList>
            <person name="Li L."/>
            <person name="Zhang W."/>
            <person name="Zhang S."/>
            <person name="Song L."/>
            <person name="Sun Q."/>
            <person name="Zhang H."/>
            <person name="Xiang H."/>
            <person name="Dong X."/>
        </authorList>
    </citation>
    <scope>NUCLEOTIDE SEQUENCE</scope>
    <source>
        <strain evidence="18">ZWT</strain>
    </source>
</reference>